<keyword evidence="2" id="KW-1185">Reference proteome</keyword>
<accession>A0ABV0ZFB8</accession>
<protein>
    <submittedName>
        <fullName evidence="1">Uncharacterized protein</fullName>
    </submittedName>
</protein>
<sequence>MFVEHKIITNKGGKDEHGEKYKIHFVQLSHILIISGNSDCQYLMFYSCEIVQKYARSKEFYTKCDFETDFHLFAIVSACFGIEQINDLLFCGHFYFHCWFCVRGSLKICNKL</sequence>
<proteinExistence type="predicted"/>
<reference evidence="1 2" key="1">
    <citation type="submission" date="2021-06" db="EMBL/GenBank/DDBJ databases">
        <authorList>
            <person name="Palmer J.M."/>
        </authorList>
    </citation>
    <scope>NUCLEOTIDE SEQUENCE [LARGE SCALE GENOMIC DNA]</scope>
    <source>
        <strain evidence="1 2">AS_MEX2019</strain>
        <tissue evidence="1">Muscle</tissue>
    </source>
</reference>
<name>A0ABV0ZFB8_9TELE</name>
<evidence type="ECO:0000313" key="1">
    <source>
        <dbReference type="EMBL" id="MEQ2304781.1"/>
    </source>
</evidence>
<dbReference type="Proteomes" id="UP001469553">
    <property type="component" value="Unassembled WGS sequence"/>
</dbReference>
<dbReference type="EMBL" id="JAHRIP010060184">
    <property type="protein sequence ID" value="MEQ2304781.1"/>
    <property type="molecule type" value="Genomic_DNA"/>
</dbReference>
<comment type="caution">
    <text evidence="1">The sequence shown here is derived from an EMBL/GenBank/DDBJ whole genome shotgun (WGS) entry which is preliminary data.</text>
</comment>
<gene>
    <name evidence="1" type="ORF">AMECASPLE_030893</name>
</gene>
<organism evidence="1 2">
    <name type="scientific">Ameca splendens</name>
    <dbReference type="NCBI Taxonomy" id="208324"/>
    <lineage>
        <taxon>Eukaryota</taxon>
        <taxon>Metazoa</taxon>
        <taxon>Chordata</taxon>
        <taxon>Craniata</taxon>
        <taxon>Vertebrata</taxon>
        <taxon>Euteleostomi</taxon>
        <taxon>Actinopterygii</taxon>
        <taxon>Neopterygii</taxon>
        <taxon>Teleostei</taxon>
        <taxon>Neoteleostei</taxon>
        <taxon>Acanthomorphata</taxon>
        <taxon>Ovalentaria</taxon>
        <taxon>Atherinomorphae</taxon>
        <taxon>Cyprinodontiformes</taxon>
        <taxon>Goodeidae</taxon>
        <taxon>Ameca</taxon>
    </lineage>
</organism>
<evidence type="ECO:0000313" key="2">
    <source>
        <dbReference type="Proteomes" id="UP001469553"/>
    </source>
</evidence>